<evidence type="ECO:0000256" key="2">
    <source>
        <dbReference type="ARBA" id="ARBA00022692"/>
    </source>
</evidence>
<dbReference type="PANTHER" id="PTHR31566">
    <property type="entry name" value="CYTOCHROME C BIOGENESIS PROTEIN CCS1, CHLOROPLASTIC"/>
    <property type="match status" value="1"/>
</dbReference>
<feature type="region of interest" description="Disordered" evidence="6">
    <location>
        <begin position="488"/>
        <end position="511"/>
    </location>
</feature>
<sequence>MHKGVSRRAVRPAGQSSDDLDVSVGQVFGGLYRFLYNKRVGLTLILAMCALSFVGVMIQQMPAGVRDDAEARAGWLDQARGVYGGWTGVLDFVGAFHIFSSPVWLATMALLALSIAACTTHRLPLLWKAAFRPQTHVRPRFFDHARMRASVESPLPPDEAMEAARGLLERRRTRVIVDERSGGRGLYVDQNHLAPFGTVAAHAAFILIMVAFAVSSVAGFREEAFNLTVGVPEEVGHGTGLTARADSFTDAYDQETGSPIDYVSDLTLMRDGEEVARQDVRVNEPLIIDGVYFHQASFGIAAVVDITDEAGKTLFEGGVPLQWATDDGAQQYGVHILEEQQLEIFVISAASGQRVPGLQSGQVRVEVYPLGSETMQDRAVLDPGERAELSGIEIGFDREQKFTTMIVKKDPGAPIMWIGCALLAIGTCLTMFFRHHRIWVRVSESEGGSRIKIASPDQTDAAFRRRFGELADELARVIGHERAAGCEHTADDVTSETAETAAVGGNGKKVG</sequence>
<keyword evidence="3" id="KW-0201">Cytochrome c-type biogenesis</keyword>
<dbReference type="RefSeq" id="WP_142092934.1">
    <property type="nucleotide sequence ID" value="NZ_BAAAMD010000001.1"/>
</dbReference>
<name>A0A542ZSG4_9ACTN</name>
<feature type="transmembrane region" description="Helical" evidence="7">
    <location>
        <begin position="415"/>
        <end position="433"/>
    </location>
</feature>
<dbReference type="Pfam" id="PF05140">
    <property type="entry name" value="ResB"/>
    <property type="match status" value="1"/>
</dbReference>
<protein>
    <submittedName>
        <fullName evidence="9">Cytochrome c biogenesis protein</fullName>
    </submittedName>
</protein>
<proteinExistence type="predicted"/>
<evidence type="ECO:0000313" key="10">
    <source>
        <dbReference type="Proteomes" id="UP000316196"/>
    </source>
</evidence>
<dbReference type="OrthoDB" id="9770923at2"/>
<evidence type="ECO:0000256" key="4">
    <source>
        <dbReference type="ARBA" id="ARBA00022989"/>
    </source>
</evidence>
<dbReference type="InterPro" id="IPR023494">
    <property type="entry name" value="Cyt_c_bgen_Ccs1/CcsB/ResB"/>
</dbReference>
<reference evidence="9 10" key="1">
    <citation type="submission" date="2019-06" db="EMBL/GenBank/DDBJ databases">
        <title>Sequencing the genomes of 1000 actinobacteria strains.</title>
        <authorList>
            <person name="Klenk H.-P."/>
        </authorList>
    </citation>
    <scope>NUCLEOTIDE SEQUENCE [LARGE SCALE GENOMIC DNA]</scope>
    <source>
        <strain evidence="9 10">DSM 8251</strain>
    </source>
</reference>
<dbReference type="GO" id="GO:0017004">
    <property type="term" value="P:cytochrome complex assembly"/>
    <property type="evidence" value="ECO:0007669"/>
    <property type="project" value="UniProtKB-KW"/>
</dbReference>
<evidence type="ECO:0000256" key="7">
    <source>
        <dbReference type="SAM" id="Phobius"/>
    </source>
</evidence>
<feature type="transmembrane region" description="Helical" evidence="7">
    <location>
        <begin position="193"/>
        <end position="214"/>
    </location>
</feature>
<keyword evidence="2 7" id="KW-0812">Transmembrane</keyword>
<comment type="subcellular location">
    <subcellularLocation>
        <location evidence="1">Membrane</location>
        <topology evidence="1">Multi-pass membrane protein</topology>
    </subcellularLocation>
</comment>
<accession>A0A542ZSG4</accession>
<dbReference type="EMBL" id="VFOR01000001">
    <property type="protein sequence ID" value="TQL63189.1"/>
    <property type="molecule type" value="Genomic_DNA"/>
</dbReference>
<feature type="transmembrane region" description="Helical" evidence="7">
    <location>
        <begin position="95"/>
        <end position="118"/>
    </location>
</feature>
<dbReference type="InterPro" id="IPR007816">
    <property type="entry name" value="ResB-like_domain"/>
</dbReference>
<evidence type="ECO:0000313" key="9">
    <source>
        <dbReference type="EMBL" id="TQL63189.1"/>
    </source>
</evidence>
<evidence type="ECO:0000256" key="6">
    <source>
        <dbReference type="SAM" id="MobiDB-lite"/>
    </source>
</evidence>
<evidence type="ECO:0000256" key="5">
    <source>
        <dbReference type="ARBA" id="ARBA00023136"/>
    </source>
</evidence>
<evidence type="ECO:0000259" key="8">
    <source>
        <dbReference type="Pfam" id="PF05140"/>
    </source>
</evidence>
<feature type="transmembrane region" description="Helical" evidence="7">
    <location>
        <begin position="40"/>
        <end position="58"/>
    </location>
</feature>
<feature type="domain" description="ResB-like" evidence="8">
    <location>
        <begin position="39"/>
        <end position="461"/>
    </location>
</feature>
<comment type="caution">
    <text evidence="9">The sequence shown here is derived from an EMBL/GenBank/DDBJ whole genome shotgun (WGS) entry which is preliminary data.</text>
</comment>
<dbReference type="Proteomes" id="UP000316196">
    <property type="component" value="Unassembled WGS sequence"/>
</dbReference>
<keyword evidence="5 7" id="KW-0472">Membrane</keyword>
<dbReference type="AlphaFoldDB" id="A0A542ZSG4"/>
<organism evidence="9 10">
    <name type="scientific">Propioniferax innocua</name>
    <dbReference type="NCBI Taxonomy" id="1753"/>
    <lineage>
        <taxon>Bacteria</taxon>
        <taxon>Bacillati</taxon>
        <taxon>Actinomycetota</taxon>
        <taxon>Actinomycetes</taxon>
        <taxon>Propionibacteriales</taxon>
        <taxon>Propionibacteriaceae</taxon>
        <taxon>Propioniferax</taxon>
    </lineage>
</organism>
<evidence type="ECO:0000256" key="3">
    <source>
        <dbReference type="ARBA" id="ARBA00022748"/>
    </source>
</evidence>
<keyword evidence="4 7" id="KW-1133">Transmembrane helix</keyword>
<dbReference type="GO" id="GO:0016020">
    <property type="term" value="C:membrane"/>
    <property type="evidence" value="ECO:0007669"/>
    <property type="project" value="UniProtKB-SubCell"/>
</dbReference>
<keyword evidence="10" id="KW-1185">Reference proteome</keyword>
<gene>
    <name evidence="9" type="ORF">FB460_0990</name>
</gene>
<evidence type="ECO:0000256" key="1">
    <source>
        <dbReference type="ARBA" id="ARBA00004141"/>
    </source>
</evidence>
<dbReference type="PANTHER" id="PTHR31566:SF0">
    <property type="entry name" value="CYTOCHROME C BIOGENESIS PROTEIN CCS1, CHLOROPLASTIC"/>
    <property type="match status" value="1"/>
</dbReference>